<protein>
    <submittedName>
        <fullName evidence="4">MerR family transcriptional regulator</fullName>
    </submittedName>
</protein>
<dbReference type="OrthoDB" id="9811174at2"/>
<reference evidence="4 5" key="1">
    <citation type="submission" date="2018-08" db="EMBL/GenBank/DDBJ databases">
        <title>Genomic Encyclopedia of Type Strains, Phase III (KMG-III): the genomes of soil and plant-associated and newly described type strains.</title>
        <authorList>
            <person name="Whitman W."/>
        </authorList>
    </citation>
    <scope>NUCLEOTIDE SEQUENCE [LARGE SCALE GENOMIC DNA]</scope>
    <source>
        <strain evidence="4 5">CGMCC 1.10966</strain>
    </source>
</reference>
<dbReference type="PANTHER" id="PTHR30204:SF83">
    <property type="entry name" value="TRANSCRIPTIONAL REGULATOR, MERR FAMILY"/>
    <property type="match status" value="1"/>
</dbReference>
<dbReference type="Pfam" id="PF13411">
    <property type="entry name" value="MerR_1"/>
    <property type="match status" value="1"/>
</dbReference>
<feature type="domain" description="HTH merR-type" evidence="3">
    <location>
        <begin position="1"/>
        <end position="69"/>
    </location>
</feature>
<dbReference type="SUPFAM" id="SSF46955">
    <property type="entry name" value="Putative DNA-binding domain"/>
    <property type="match status" value="1"/>
</dbReference>
<evidence type="ECO:0000256" key="2">
    <source>
        <dbReference type="SAM" id="Coils"/>
    </source>
</evidence>
<dbReference type="PANTHER" id="PTHR30204">
    <property type="entry name" value="REDOX-CYCLING DRUG-SENSING TRANSCRIPTIONAL ACTIVATOR SOXR"/>
    <property type="match status" value="1"/>
</dbReference>
<dbReference type="RefSeq" id="WP_116191962.1">
    <property type="nucleotide sequence ID" value="NZ_QTTN01000043.1"/>
</dbReference>
<evidence type="ECO:0000313" key="4">
    <source>
        <dbReference type="EMBL" id="REE67345.1"/>
    </source>
</evidence>
<proteinExistence type="predicted"/>
<name>A0A3D9QUE2_9BACL</name>
<dbReference type="EMBL" id="QTTN01000043">
    <property type="protein sequence ID" value="REE67345.1"/>
    <property type="molecule type" value="Genomic_DNA"/>
</dbReference>
<dbReference type="SMART" id="SM00422">
    <property type="entry name" value="HTH_MERR"/>
    <property type="match status" value="1"/>
</dbReference>
<dbReference type="GO" id="GO:0003677">
    <property type="term" value="F:DNA binding"/>
    <property type="evidence" value="ECO:0007669"/>
    <property type="project" value="UniProtKB-KW"/>
</dbReference>
<dbReference type="GO" id="GO:0003700">
    <property type="term" value="F:DNA-binding transcription factor activity"/>
    <property type="evidence" value="ECO:0007669"/>
    <property type="project" value="InterPro"/>
</dbReference>
<organism evidence="4 5">
    <name type="scientific">Paenibacillus taihuensis</name>
    <dbReference type="NCBI Taxonomy" id="1156355"/>
    <lineage>
        <taxon>Bacteria</taxon>
        <taxon>Bacillati</taxon>
        <taxon>Bacillota</taxon>
        <taxon>Bacilli</taxon>
        <taxon>Bacillales</taxon>
        <taxon>Paenibacillaceae</taxon>
        <taxon>Paenibacillus</taxon>
    </lineage>
</organism>
<dbReference type="InterPro" id="IPR000551">
    <property type="entry name" value="MerR-type_HTH_dom"/>
</dbReference>
<keyword evidence="2" id="KW-0175">Coiled coil</keyword>
<dbReference type="AlphaFoldDB" id="A0A3D9QUE2"/>
<keyword evidence="5" id="KW-1185">Reference proteome</keyword>
<comment type="caution">
    <text evidence="4">The sequence shown here is derived from an EMBL/GenBank/DDBJ whole genome shotgun (WGS) entry which is preliminary data.</text>
</comment>
<dbReference type="CDD" id="cd01109">
    <property type="entry name" value="HTH_YyaN"/>
    <property type="match status" value="1"/>
</dbReference>
<evidence type="ECO:0000259" key="3">
    <source>
        <dbReference type="PROSITE" id="PS50937"/>
    </source>
</evidence>
<dbReference type="Proteomes" id="UP000256304">
    <property type="component" value="Unassembled WGS sequence"/>
</dbReference>
<dbReference type="PRINTS" id="PR00040">
    <property type="entry name" value="HTHMERR"/>
</dbReference>
<dbReference type="PROSITE" id="PS50937">
    <property type="entry name" value="HTH_MERR_2"/>
    <property type="match status" value="1"/>
</dbReference>
<dbReference type="PROSITE" id="PS00552">
    <property type="entry name" value="HTH_MERR_1"/>
    <property type="match status" value="1"/>
</dbReference>
<feature type="coiled-coil region" evidence="2">
    <location>
        <begin position="90"/>
        <end position="117"/>
    </location>
</feature>
<evidence type="ECO:0000256" key="1">
    <source>
        <dbReference type="ARBA" id="ARBA00023125"/>
    </source>
</evidence>
<evidence type="ECO:0000313" key="5">
    <source>
        <dbReference type="Proteomes" id="UP000256304"/>
    </source>
</evidence>
<dbReference type="Gene3D" id="1.10.1660.10">
    <property type="match status" value="1"/>
</dbReference>
<dbReference type="InterPro" id="IPR009061">
    <property type="entry name" value="DNA-bd_dom_put_sf"/>
</dbReference>
<gene>
    <name evidence="4" type="ORF">A8990_14350</name>
</gene>
<dbReference type="InterPro" id="IPR047057">
    <property type="entry name" value="MerR_fam"/>
</dbReference>
<accession>A0A3D9QUE2</accession>
<sequence>MKISDVAERTGLSVHTIRFYEKSGLFPKVKRSENGIREFVEADIEFLQFMAVLKKTGMSLEDISEFMKEGCILERLESGEMPNVPVENRLSILLRHLENIEAKKRELELVEDSVRRKISYYEKYLTNS</sequence>
<keyword evidence="1" id="KW-0238">DNA-binding</keyword>